<comment type="caution">
    <text evidence="1">The sequence shown here is derived from an EMBL/GenBank/DDBJ whole genome shotgun (WGS) entry which is preliminary data.</text>
</comment>
<evidence type="ECO:0000313" key="1">
    <source>
        <dbReference type="EMBL" id="MDC2235708.1"/>
    </source>
</evidence>
<evidence type="ECO:0000313" key="2">
    <source>
        <dbReference type="Proteomes" id="UP001217776"/>
    </source>
</evidence>
<reference evidence="1" key="1">
    <citation type="submission" date="2022-10" db="EMBL/GenBank/DDBJ databases">
        <title>Human gut microbiome strain richness.</title>
        <authorList>
            <person name="Chen-Liaw A."/>
        </authorList>
    </citation>
    <scope>NUCLEOTIDE SEQUENCE</scope>
    <source>
        <strain evidence="1">1001283st1_A3_1001283B150304_161114</strain>
    </source>
</reference>
<protein>
    <submittedName>
        <fullName evidence="1">Uncharacterized protein</fullName>
    </submittedName>
</protein>
<accession>A0AAP3SF10</accession>
<organism evidence="1 2">
    <name type="scientific">Bacteroides thetaiotaomicron</name>
    <dbReference type="NCBI Taxonomy" id="818"/>
    <lineage>
        <taxon>Bacteria</taxon>
        <taxon>Pseudomonadati</taxon>
        <taxon>Bacteroidota</taxon>
        <taxon>Bacteroidia</taxon>
        <taxon>Bacteroidales</taxon>
        <taxon>Bacteroidaceae</taxon>
        <taxon>Bacteroides</taxon>
    </lineage>
</organism>
<dbReference type="AlphaFoldDB" id="A0AAP3SF10"/>
<dbReference type="EMBL" id="JAQNVG010000010">
    <property type="protein sequence ID" value="MDC2235708.1"/>
    <property type="molecule type" value="Genomic_DNA"/>
</dbReference>
<gene>
    <name evidence="1" type="ORF">PO127_08100</name>
</gene>
<sequence length="75" mass="8155">MIRRKYSWGRFPEVTSVWCIRLRLPLTPRQAGPQATAYAVVAHAVCTQSFSIPGAVSLCPALAAGTRLNPLPSFV</sequence>
<name>A0AAP3SF10_BACT4</name>
<dbReference type="RefSeq" id="WP_219815121.1">
    <property type="nucleotide sequence ID" value="NZ_BQNN01000001.1"/>
</dbReference>
<dbReference type="Proteomes" id="UP001217776">
    <property type="component" value="Unassembled WGS sequence"/>
</dbReference>
<proteinExistence type="predicted"/>